<protein>
    <recommendedName>
        <fullName evidence="1">Phasin domain-containing protein</fullName>
    </recommendedName>
</protein>
<keyword evidence="3" id="KW-1185">Reference proteome</keyword>
<gene>
    <name evidence="2" type="ORF">N825_17995</name>
</gene>
<accession>W9GUM1</accession>
<feature type="domain" description="Phasin" evidence="1">
    <location>
        <begin position="23"/>
        <end position="120"/>
    </location>
</feature>
<reference evidence="2 3" key="1">
    <citation type="submission" date="2013-08" db="EMBL/GenBank/DDBJ databases">
        <title>The genome sequence of Skermanella stibiiresistens.</title>
        <authorList>
            <person name="Zhu W."/>
            <person name="Wang G."/>
        </authorList>
    </citation>
    <scope>NUCLEOTIDE SEQUENCE [LARGE SCALE GENOMIC DNA]</scope>
    <source>
        <strain evidence="2 3">SB22</strain>
    </source>
</reference>
<dbReference type="RefSeq" id="WP_037458918.1">
    <property type="nucleotide sequence ID" value="NZ_AVFL01000026.1"/>
</dbReference>
<dbReference type="EMBL" id="AVFL01000026">
    <property type="protein sequence ID" value="EWY37504.1"/>
    <property type="molecule type" value="Genomic_DNA"/>
</dbReference>
<evidence type="ECO:0000313" key="3">
    <source>
        <dbReference type="Proteomes" id="UP000019486"/>
    </source>
</evidence>
<evidence type="ECO:0000259" key="1">
    <source>
        <dbReference type="Pfam" id="PF09361"/>
    </source>
</evidence>
<dbReference type="InterPro" id="IPR018968">
    <property type="entry name" value="Phasin"/>
</dbReference>
<sequence length="137" mass="14660">MSQGDFDFGKLFTAKIPGIDIKSMIEAQNRNIEALLKVGKIVVDTSQSLMRRQVEIAQANLKDSAEQAKAVLAVKDISTSLSLQADLAKATAEKVGAQVRELSEIATKGGREAFSIISARTEESVAELKSLTLPKAA</sequence>
<proteinExistence type="predicted"/>
<name>W9GUM1_9PROT</name>
<dbReference type="Pfam" id="PF09361">
    <property type="entry name" value="Phasin_2"/>
    <property type="match status" value="1"/>
</dbReference>
<dbReference type="AlphaFoldDB" id="W9GUM1"/>
<dbReference type="Proteomes" id="UP000019486">
    <property type="component" value="Unassembled WGS sequence"/>
</dbReference>
<dbReference type="NCBIfam" id="TIGR01841">
    <property type="entry name" value="phasin"/>
    <property type="match status" value="1"/>
</dbReference>
<dbReference type="STRING" id="1385369.N825_17995"/>
<dbReference type="InterPro" id="IPR010127">
    <property type="entry name" value="Phasin_subfam-1"/>
</dbReference>
<dbReference type="OrthoDB" id="9812006at2"/>
<comment type="caution">
    <text evidence="2">The sequence shown here is derived from an EMBL/GenBank/DDBJ whole genome shotgun (WGS) entry which is preliminary data.</text>
</comment>
<organism evidence="2 3">
    <name type="scientific">Skermanella stibiiresistens SB22</name>
    <dbReference type="NCBI Taxonomy" id="1385369"/>
    <lineage>
        <taxon>Bacteria</taxon>
        <taxon>Pseudomonadati</taxon>
        <taxon>Pseudomonadota</taxon>
        <taxon>Alphaproteobacteria</taxon>
        <taxon>Rhodospirillales</taxon>
        <taxon>Azospirillaceae</taxon>
        <taxon>Skermanella</taxon>
    </lineage>
</organism>
<evidence type="ECO:0000313" key="2">
    <source>
        <dbReference type="EMBL" id="EWY37504.1"/>
    </source>
</evidence>